<dbReference type="RefSeq" id="WP_146577114.1">
    <property type="nucleotide sequence ID" value="NZ_SJPM01000002.1"/>
</dbReference>
<dbReference type="SUPFAM" id="SSF55729">
    <property type="entry name" value="Acyl-CoA N-acyltransferases (Nat)"/>
    <property type="match status" value="1"/>
</dbReference>
<accession>A0A5C6AQY6</accession>
<comment type="caution">
    <text evidence="2">The sequence shown here is derived from an EMBL/GenBank/DDBJ whole genome shotgun (WGS) entry which is preliminary data.</text>
</comment>
<keyword evidence="3" id="KW-1185">Reference proteome</keyword>
<dbReference type="EMBL" id="SJPM01000002">
    <property type="protein sequence ID" value="TWU01907.1"/>
    <property type="molecule type" value="Genomic_DNA"/>
</dbReference>
<dbReference type="InterPro" id="IPR016181">
    <property type="entry name" value="Acyl_CoA_acyltransferase"/>
</dbReference>
<name>A0A5C6AQY6_9BACT</name>
<evidence type="ECO:0000313" key="3">
    <source>
        <dbReference type="Proteomes" id="UP000316213"/>
    </source>
</evidence>
<reference evidence="2 3" key="1">
    <citation type="submission" date="2019-02" db="EMBL/GenBank/DDBJ databases">
        <title>Deep-cultivation of Planctomycetes and their phenomic and genomic characterization uncovers novel biology.</title>
        <authorList>
            <person name="Wiegand S."/>
            <person name="Jogler M."/>
            <person name="Boedeker C."/>
            <person name="Pinto D."/>
            <person name="Vollmers J."/>
            <person name="Rivas-Marin E."/>
            <person name="Kohn T."/>
            <person name="Peeters S.H."/>
            <person name="Heuer A."/>
            <person name="Rast P."/>
            <person name="Oberbeckmann S."/>
            <person name="Bunk B."/>
            <person name="Jeske O."/>
            <person name="Meyerdierks A."/>
            <person name="Storesund J.E."/>
            <person name="Kallscheuer N."/>
            <person name="Luecker S."/>
            <person name="Lage O.M."/>
            <person name="Pohl T."/>
            <person name="Merkel B.J."/>
            <person name="Hornburger P."/>
            <person name="Mueller R.-W."/>
            <person name="Bruemmer F."/>
            <person name="Labrenz M."/>
            <person name="Spormann A.M."/>
            <person name="Op Den Camp H."/>
            <person name="Overmann J."/>
            <person name="Amann R."/>
            <person name="Jetten M.S.M."/>
            <person name="Mascher T."/>
            <person name="Medema M.H."/>
            <person name="Devos D.P."/>
            <person name="Kaster A.-K."/>
            <person name="Ovreas L."/>
            <person name="Rohde M."/>
            <person name="Galperin M.Y."/>
            <person name="Jogler C."/>
        </authorList>
    </citation>
    <scope>NUCLEOTIDE SEQUENCE [LARGE SCALE GENOMIC DNA]</scope>
    <source>
        <strain evidence="2 3">Pla100</strain>
    </source>
</reference>
<protein>
    <recommendedName>
        <fullName evidence="1">BioF2-like acetyltransferase domain-containing protein</fullName>
    </recommendedName>
</protein>
<dbReference type="AlphaFoldDB" id="A0A5C6AQY6"/>
<dbReference type="Proteomes" id="UP000316213">
    <property type="component" value="Unassembled WGS sequence"/>
</dbReference>
<evidence type="ECO:0000313" key="2">
    <source>
        <dbReference type="EMBL" id="TWU01907.1"/>
    </source>
</evidence>
<feature type="domain" description="BioF2-like acetyltransferase" evidence="1">
    <location>
        <begin position="215"/>
        <end position="366"/>
    </location>
</feature>
<dbReference type="Pfam" id="PF13480">
    <property type="entry name" value="Acetyltransf_6"/>
    <property type="match status" value="1"/>
</dbReference>
<sequence length="426" mass="47706">MSDLSLGIGQLDNDQLGGVSIQRTSPPVRRAGYADNGIVTAAQIRVFPFAGLSPAMLQRWESVRRDSLAESSGHRDHPFFSPRFASAVQAARGDVLVAVAFSGPVSDACSSDAADAIGFLPFHRIGRIGLPVGRFLNDAQNVIGLASERIDWSQWMRACDVAAFELHAIIQAEASWISDYRLQEVKAFRADFEGDSPAFLRRLEREHRTIGKQGQKTRKLEREFGPLRLEIDCRCPDVLEQAITWKRAQYQRTHILDLFLPDWTRRLIQVLHEPGMLAGTQSCDSMSFADESLRGLLSVLRAGDHVVAAHIGMIERGQLHYWFPTYDPAFSRCSPGTALFTEIVRAATLHGIDGIDMGYGEQPYKQKQTGTTSRVAFGIITDSKWQRVNYRFKQQAVACLKRMPMKEFFKKGWRTIHPTAGIQKLS</sequence>
<dbReference type="InterPro" id="IPR038740">
    <property type="entry name" value="BioF2-like_GNAT_dom"/>
</dbReference>
<proteinExistence type="predicted"/>
<dbReference type="OrthoDB" id="4700839at2"/>
<gene>
    <name evidence="2" type="ORF">Pla100_16430</name>
</gene>
<evidence type="ECO:0000259" key="1">
    <source>
        <dbReference type="Pfam" id="PF13480"/>
    </source>
</evidence>
<organism evidence="2 3">
    <name type="scientific">Neorhodopirellula pilleata</name>
    <dbReference type="NCBI Taxonomy" id="2714738"/>
    <lineage>
        <taxon>Bacteria</taxon>
        <taxon>Pseudomonadati</taxon>
        <taxon>Planctomycetota</taxon>
        <taxon>Planctomycetia</taxon>
        <taxon>Pirellulales</taxon>
        <taxon>Pirellulaceae</taxon>
        <taxon>Neorhodopirellula</taxon>
    </lineage>
</organism>